<evidence type="ECO:0000313" key="4">
    <source>
        <dbReference type="Proteomes" id="UP000000377"/>
    </source>
</evidence>
<dbReference type="HOGENOM" id="CLU_1061355_0_0_11"/>
<dbReference type="PANTHER" id="PTHR31084:SF0">
    <property type="entry name" value="ALPHA-L-FUCOSIDASE 2"/>
    <property type="match status" value="1"/>
</dbReference>
<dbReference type="AlphaFoldDB" id="D7CF43"/>
<dbReference type="PATRIC" id="fig|749414.3.peg.10235"/>
<evidence type="ECO:0000256" key="1">
    <source>
        <dbReference type="SAM" id="MobiDB-lite"/>
    </source>
</evidence>
<accession>D7CF43</accession>
<keyword evidence="4" id="KW-1185">Reference proteome</keyword>
<dbReference type="eggNOG" id="COG1554">
    <property type="taxonomic scope" value="Bacteria"/>
</dbReference>
<dbReference type="GO" id="GO:0004560">
    <property type="term" value="F:alpha-L-fucosidase activity"/>
    <property type="evidence" value="ECO:0007669"/>
    <property type="project" value="TreeGrafter"/>
</dbReference>
<organism evidence="3 4">
    <name type="scientific">Streptomyces bingchenggensis (strain BCW-1)</name>
    <dbReference type="NCBI Taxonomy" id="749414"/>
    <lineage>
        <taxon>Bacteria</taxon>
        <taxon>Bacillati</taxon>
        <taxon>Actinomycetota</taxon>
        <taxon>Actinomycetes</taxon>
        <taxon>Kitasatosporales</taxon>
        <taxon>Streptomycetaceae</taxon>
        <taxon>Streptomyces</taxon>
    </lineage>
</organism>
<evidence type="ECO:0000259" key="2">
    <source>
        <dbReference type="Pfam" id="PF14498"/>
    </source>
</evidence>
<dbReference type="KEGG" id="sbh:SBI_09941"/>
<feature type="region of interest" description="Disordered" evidence="1">
    <location>
        <begin position="192"/>
        <end position="262"/>
    </location>
</feature>
<name>D7CF43_STRBB</name>
<dbReference type="Pfam" id="PF14498">
    <property type="entry name" value="Glyco_hyd_65N_2"/>
    <property type="match status" value="1"/>
</dbReference>
<reference evidence="3 4" key="1">
    <citation type="journal article" date="2010" name="J. Bacteriol.">
        <title>Genome sequence of the milbemycin-producing bacterium Streptomyces bingchenggensis.</title>
        <authorList>
            <person name="Wang X.J."/>
            <person name="Yan Y.J."/>
            <person name="Zhang B."/>
            <person name="An J."/>
            <person name="Wang J.J."/>
            <person name="Tian J."/>
            <person name="Jiang L."/>
            <person name="Chen Y.H."/>
            <person name="Huang S.X."/>
            <person name="Yin M."/>
            <person name="Zhang J."/>
            <person name="Gao A.L."/>
            <person name="Liu C.X."/>
            <person name="Zhu Z.X."/>
            <person name="Xiang W.S."/>
        </authorList>
    </citation>
    <scope>NUCLEOTIDE SEQUENCE [LARGE SCALE GENOMIC DNA]</scope>
    <source>
        <strain evidence="3 4">BCW-1</strain>
    </source>
</reference>
<dbReference type="PANTHER" id="PTHR31084">
    <property type="entry name" value="ALPHA-L-FUCOSIDASE 2"/>
    <property type="match status" value="1"/>
</dbReference>
<feature type="domain" description="Glycosyl hydrolase family 95 N-terminal" evidence="2">
    <location>
        <begin position="29"/>
        <end position="197"/>
    </location>
</feature>
<dbReference type="Gene3D" id="2.70.98.50">
    <property type="entry name" value="putative glycoside hydrolase family protein from bacillus halodurans"/>
    <property type="match status" value="1"/>
</dbReference>
<dbReference type="STRING" id="749414.SBI_09941"/>
<proteinExistence type="predicted"/>
<gene>
    <name evidence="3" type="ordered locus">SBI_09941</name>
</gene>
<protein>
    <recommendedName>
        <fullName evidence="2">Glycosyl hydrolase family 95 N-terminal domain-containing protein</fullName>
    </recommendedName>
</protein>
<evidence type="ECO:0000313" key="3">
    <source>
        <dbReference type="EMBL" id="ADI13059.1"/>
    </source>
</evidence>
<dbReference type="Proteomes" id="UP000000377">
    <property type="component" value="Chromosome"/>
</dbReference>
<dbReference type="EMBL" id="CP002047">
    <property type="protein sequence ID" value="ADI13059.1"/>
    <property type="molecule type" value="Genomic_DNA"/>
</dbReference>
<dbReference type="InterPro" id="IPR027414">
    <property type="entry name" value="GH95_N_dom"/>
</dbReference>
<sequence>MHSAHPPEGGTAAPGPAKVALPERGIHDTAPAQLWTDGFLAGNGEYGAVVYGDLALEKVVFNHHRLVLANGTRDLAPPVLAERLEAVRDKALAGDYAGASRDFAAGWELRWTQTYHPAYELRIAAAHDTVADRYVRITDFRTGEVTAAWTDGHGTWSRRIFVSRADRVIVHELAPAPGRTVDVTLSVHTALDDTPTVHSGRLAPARDQPGGAARPGTPSTQSARTARRPEPLRTRQPAPRLGRRTAQGRCQGIRQPPEDHRQ</sequence>